<dbReference type="EMBL" id="JASBNA010000037">
    <property type="protein sequence ID" value="KAK7682255.1"/>
    <property type="molecule type" value="Genomic_DNA"/>
</dbReference>
<accession>A0AAW0FZT5</accession>
<reference evidence="1 2" key="1">
    <citation type="submission" date="2022-09" db="EMBL/GenBank/DDBJ databases">
        <authorList>
            <person name="Palmer J.M."/>
        </authorList>
    </citation>
    <scope>NUCLEOTIDE SEQUENCE [LARGE SCALE GENOMIC DNA]</scope>
    <source>
        <strain evidence="1 2">DSM 7382</strain>
    </source>
</reference>
<protein>
    <submittedName>
        <fullName evidence="1">Uncharacterized protein</fullName>
    </submittedName>
</protein>
<evidence type="ECO:0000313" key="1">
    <source>
        <dbReference type="EMBL" id="KAK7682255.1"/>
    </source>
</evidence>
<gene>
    <name evidence="1" type="ORF">QCA50_014842</name>
</gene>
<organism evidence="1 2">
    <name type="scientific">Cerrena zonata</name>
    <dbReference type="NCBI Taxonomy" id="2478898"/>
    <lineage>
        <taxon>Eukaryota</taxon>
        <taxon>Fungi</taxon>
        <taxon>Dikarya</taxon>
        <taxon>Basidiomycota</taxon>
        <taxon>Agaricomycotina</taxon>
        <taxon>Agaricomycetes</taxon>
        <taxon>Polyporales</taxon>
        <taxon>Cerrenaceae</taxon>
        <taxon>Cerrena</taxon>
    </lineage>
</organism>
<name>A0AAW0FZT5_9APHY</name>
<dbReference type="AlphaFoldDB" id="A0AAW0FZT5"/>
<sequence length="130" mass="14497">MKVLPFLDVLPETLTRGSTVTAAELQHKILTLTTATIITHCSLNLILNSDTIHTSLSFELQRSCAGILYFRSGRLHRSLLLLAIVIPAPHVLQKWWSGQTTEWCSGFDHMIGIVQSPLSFDRSVTNHGPY</sequence>
<dbReference type="Proteomes" id="UP001385951">
    <property type="component" value="Unassembled WGS sequence"/>
</dbReference>
<evidence type="ECO:0000313" key="2">
    <source>
        <dbReference type="Proteomes" id="UP001385951"/>
    </source>
</evidence>
<proteinExistence type="predicted"/>
<comment type="caution">
    <text evidence="1">The sequence shown here is derived from an EMBL/GenBank/DDBJ whole genome shotgun (WGS) entry which is preliminary data.</text>
</comment>
<keyword evidence="2" id="KW-1185">Reference proteome</keyword>